<feature type="coiled-coil region" evidence="1">
    <location>
        <begin position="83"/>
        <end position="209"/>
    </location>
</feature>
<keyword evidence="1" id="KW-0175">Coiled coil</keyword>
<feature type="domain" description="Bacterial Ig-like" evidence="2">
    <location>
        <begin position="1091"/>
        <end position="1170"/>
    </location>
</feature>
<dbReference type="Proteomes" id="UP000290287">
    <property type="component" value="Unassembled WGS sequence"/>
</dbReference>
<name>A0A4Q0YI45_9GAMM</name>
<dbReference type="InterPro" id="IPR044016">
    <property type="entry name" value="Big_13"/>
</dbReference>
<accession>A0A4Q0YI45</accession>
<reference evidence="3 4" key="1">
    <citation type="submission" date="2017-10" db="EMBL/GenBank/DDBJ databases">
        <title>Nyctiphanis sp. nov., isolated from the stomach of the euphausiid Nyctiphanes simplex (Hansen, 1911) in the Gulf of California.</title>
        <authorList>
            <person name="Gomez-Gil B."/>
            <person name="Aguilar-Mendez M."/>
            <person name="Lopez-Cortes A."/>
            <person name="Gomez-Gutierrez J."/>
            <person name="Roque A."/>
            <person name="Lang E."/>
            <person name="Gonzalez-Castillo A."/>
        </authorList>
    </citation>
    <scope>NUCLEOTIDE SEQUENCE [LARGE SCALE GENOMIC DNA]</scope>
    <source>
        <strain evidence="3 4">CAIM 600</strain>
    </source>
</reference>
<evidence type="ECO:0000313" key="3">
    <source>
        <dbReference type="EMBL" id="RXJ70386.1"/>
    </source>
</evidence>
<proteinExistence type="predicted"/>
<dbReference type="Pfam" id="PF19077">
    <property type="entry name" value="Big_13"/>
    <property type="match status" value="4"/>
</dbReference>
<dbReference type="OrthoDB" id="5904351at2"/>
<dbReference type="RefSeq" id="WP_129124290.1">
    <property type="nucleotide sequence ID" value="NZ_PEIB01000051.1"/>
</dbReference>
<gene>
    <name evidence="3" type="ORF">CS022_23510</name>
</gene>
<protein>
    <recommendedName>
        <fullName evidence="2">Bacterial Ig-like domain-containing protein</fullName>
    </recommendedName>
</protein>
<keyword evidence="4" id="KW-1185">Reference proteome</keyword>
<evidence type="ECO:0000256" key="1">
    <source>
        <dbReference type="SAM" id="Coils"/>
    </source>
</evidence>
<feature type="domain" description="Bacterial Ig-like" evidence="2">
    <location>
        <begin position="1199"/>
        <end position="1273"/>
    </location>
</feature>
<comment type="caution">
    <text evidence="3">The sequence shown here is derived from an EMBL/GenBank/DDBJ whole genome shotgun (WGS) entry which is preliminary data.</text>
</comment>
<dbReference type="EMBL" id="PEIB01000051">
    <property type="protein sequence ID" value="RXJ70386.1"/>
    <property type="molecule type" value="Genomic_DNA"/>
</dbReference>
<organism evidence="3 4">
    <name type="scientific">Veronia nyctiphanis</name>
    <dbReference type="NCBI Taxonomy" id="1278244"/>
    <lineage>
        <taxon>Bacteria</taxon>
        <taxon>Pseudomonadati</taxon>
        <taxon>Pseudomonadota</taxon>
        <taxon>Gammaproteobacteria</taxon>
        <taxon>Vibrionales</taxon>
        <taxon>Vibrionaceae</taxon>
        <taxon>Veronia</taxon>
    </lineage>
</organism>
<evidence type="ECO:0000259" key="2">
    <source>
        <dbReference type="Pfam" id="PF19077"/>
    </source>
</evidence>
<dbReference type="Gene3D" id="2.60.40.10">
    <property type="entry name" value="Immunoglobulins"/>
    <property type="match status" value="8"/>
</dbReference>
<feature type="domain" description="Bacterial Ig-like" evidence="2">
    <location>
        <begin position="893"/>
        <end position="967"/>
    </location>
</feature>
<dbReference type="InterPro" id="IPR013783">
    <property type="entry name" value="Ig-like_fold"/>
</dbReference>
<sequence>MKEIQIQSLEDIKVAGFDVVYQDESGGTQKFSDALVAIARGDLTVTKGGKKVPIDEIIEASGINVKSLESVFLENVLTEDKTISNLVDQVQQKEIERDAALKRVKELEKKTAELEKAEKLKEQQLDRKDNLDESLKRISELEKSIKETQDQLAKKNSELKDKSLEQILLMRELQKEGEPLTESVEIVEKQLMAAENEQAEGEKEGDEEKSNVLRPPKLSDLIVTASTASAAGKVGGQPKYQDELSGTSEKASAELDEKFKILTEGEYVGIATAGEFKLEVSGVNADAVEIIVQIAGQDSEGELKEVIYTLTEKTGWQIPDTDLTDFGDGVLFVTADLRNDKGDVISATNEVTLDQTINENDEFNIALTVEGKEYNAVDVENAAFQFEGVDEDIASIEITLIQGDKTQKSILYAAPWLPAEGILSQFDDGEVIIQAKMTDRAGNTSFATEKTLQIDTSADNDETSFEIALDLEEGIYNASQYGSESFSLQGIDDDARTVTITLSQGGETPLTQTFELAPPFTVADDIFKVFNDGTVVITAIVTDDAGNTQAAPSRSIKIDTSADEGERFSVELDVSDGLYNAQESATQSFSFEGIDTDAASVTVIIEKDGVEVDRELIEPPFSVASDFFSGLADGSYSVRAIVTDEAGNTNEAEIRTVTIDSSADKAEVFEIVPAIEGREYSGIEYTSRSFSLQGIDPDAASVTVEIKQSGTPPIIESLNLTAPFSIPNDVLSVFDNGEVVINATVFDHAGNSQSAAVKRIIIDKSADADENLFSIDLATPDGVYNATEYLNQSINLNGIDDDAESVNIVIEQFGKEKINITLEHPFDVPSTLLSLLEHGEATIRATVRDDAGNVFEAMPKPINIDLSADIDETPFTIVLDIPDGTYNGNEFKTKSFSLLGVDDDVVEVTITLTHAGGEETIDLSSPFDVPTDVLSTLTDGQVTIRAVAVDEAGNTKSAPSQAIKIDTSADLETDEFTIIPDIDGKEYNAQEFNKKSFSFDGIDSDVTSVRVTMSQGDTVNTFDLSPPFNVSPSALSIFEDGIVSIEAFVTDSAGNTKHAAPIEITIDKLADADTEDFEIALAIPDGLYNATEYLEKSFTLNGIDPDVESIQVTIEQSGADSVTKTLRHPFDVPTDILSSFSDGKVTIKAKVTDDAGNTHDAQPQFLTIDTSADSDAHHFGIVLDNIDGIYNSEEYLEKDFTLTGIDSDATQVVVTIEQAEHETVTRTLKSPNFSIPEGILGSFSDGEVKISAVVTDKAGNTFPAEPQTIVIDTLASLEGEQFKIIPTITGEEYNVQEYKTQSFLLEGVDPEAIKITVELSQAGTDTVKRVLSKPFDVPKDIFSGFSDGIVRIKAVVEDQAGNTQVAKPKTITIDKSADLDGDFAIQPEVSSIPGEPFNADDVTGQGFTLTGSTRTRKRWCSP</sequence>
<evidence type="ECO:0000313" key="4">
    <source>
        <dbReference type="Proteomes" id="UP000290287"/>
    </source>
</evidence>
<feature type="domain" description="Bacterial Ig-like" evidence="2">
    <location>
        <begin position="584"/>
        <end position="660"/>
    </location>
</feature>